<sequence length="83" mass="8676">MCMGVVNKLALLEVPTAGFSRSHSTTSSMSDRVSGHSCKRCSTESAPDGVRVKSRASRRGISGIGILPQAPVTFASQSPTTTH</sequence>
<dbReference type="AlphaFoldDB" id="A0A9P3FXB1"/>
<keyword evidence="3" id="KW-1185">Reference proteome</keyword>
<comment type="caution">
    <text evidence="2">The sequence shown here is derived from an EMBL/GenBank/DDBJ whole genome shotgun (WGS) entry which is preliminary data.</text>
</comment>
<dbReference type="EMBL" id="BPQB01000001">
    <property type="protein sequence ID" value="GJE84306.1"/>
    <property type="molecule type" value="Genomic_DNA"/>
</dbReference>
<evidence type="ECO:0000313" key="3">
    <source>
        <dbReference type="Proteomes" id="UP000703269"/>
    </source>
</evidence>
<reference evidence="2 3" key="1">
    <citation type="submission" date="2021-08" db="EMBL/GenBank/DDBJ databases">
        <title>Draft Genome Sequence of Phanerochaete sordida strain YK-624.</title>
        <authorList>
            <person name="Mori T."/>
            <person name="Dohra H."/>
            <person name="Suzuki T."/>
            <person name="Kawagishi H."/>
            <person name="Hirai H."/>
        </authorList>
    </citation>
    <scope>NUCLEOTIDE SEQUENCE [LARGE SCALE GENOMIC DNA]</scope>
    <source>
        <strain evidence="2 3">YK-624</strain>
    </source>
</reference>
<accession>A0A9P3FXB1</accession>
<evidence type="ECO:0000256" key="1">
    <source>
        <dbReference type="SAM" id="MobiDB-lite"/>
    </source>
</evidence>
<proteinExistence type="predicted"/>
<protein>
    <submittedName>
        <fullName evidence="2">Uncharacterized protein</fullName>
    </submittedName>
</protein>
<feature type="region of interest" description="Disordered" evidence="1">
    <location>
        <begin position="17"/>
        <end position="64"/>
    </location>
</feature>
<dbReference type="Proteomes" id="UP000703269">
    <property type="component" value="Unassembled WGS sequence"/>
</dbReference>
<organism evidence="2 3">
    <name type="scientific">Phanerochaete sordida</name>
    <dbReference type="NCBI Taxonomy" id="48140"/>
    <lineage>
        <taxon>Eukaryota</taxon>
        <taxon>Fungi</taxon>
        <taxon>Dikarya</taxon>
        <taxon>Basidiomycota</taxon>
        <taxon>Agaricomycotina</taxon>
        <taxon>Agaricomycetes</taxon>
        <taxon>Polyporales</taxon>
        <taxon>Phanerochaetaceae</taxon>
        <taxon>Phanerochaete</taxon>
    </lineage>
</organism>
<name>A0A9P3FXB1_9APHY</name>
<feature type="compositionally biased region" description="Low complexity" evidence="1">
    <location>
        <begin position="20"/>
        <end position="32"/>
    </location>
</feature>
<gene>
    <name evidence="2" type="ORF">PsYK624_003820</name>
</gene>
<evidence type="ECO:0000313" key="2">
    <source>
        <dbReference type="EMBL" id="GJE84306.1"/>
    </source>
</evidence>